<evidence type="ECO:0000313" key="1">
    <source>
        <dbReference type="EMBL" id="NKI89691.1"/>
    </source>
</evidence>
<evidence type="ECO:0000313" key="2">
    <source>
        <dbReference type="Proteomes" id="UP000717634"/>
    </source>
</evidence>
<proteinExistence type="predicted"/>
<comment type="caution">
    <text evidence="1">The sequence shown here is derived from an EMBL/GenBank/DDBJ whole genome shotgun (WGS) entry which is preliminary data.</text>
</comment>
<reference evidence="1 2" key="1">
    <citation type="submission" date="2020-03" db="EMBL/GenBank/DDBJ databases">
        <title>Genomic Encyclopedia of Type Strains, Phase IV (KMG-V): Genome sequencing to study the core and pangenomes of soil and plant-associated prokaryotes.</title>
        <authorList>
            <person name="Whitman W."/>
        </authorList>
    </citation>
    <scope>NUCLEOTIDE SEQUENCE [LARGE SCALE GENOMIC DNA]</scope>
    <source>
        <strain evidence="1 2">1B</strain>
    </source>
</reference>
<dbReference type="EMBL" id="JAAVTK010000006">
    <property type="protein sequence ID" value="NKI89691.1"/>
    <property type="molecule type" value="Genomic_DNA"/>
</dbReference>
<organism evidence="1 2">
    <name type="scientific">Hymenobacter artigasi</name>
    <dbReference type="NCBI Taxonomy" id="2719616"/>
    <lineage>
        <taxon>Bacteria</taxon>
        <taxon>Pseudomonadati</taxon>
        <taxon>Bacteroidota</taxon>
        <taxon>Cytophagia</taxon>
        <taxon>Cytophagales</taxon>
        <taxon>Hymenobacteraceae</taxon>
        <taxon>Hymenobacter</taxon>
    </lineage>
</organism>
<name>A0ABX1HL73_9BACT</name>
<dbReference type="RefSeq" id="WP_168673320.1">
    <property type="nucleotide sequence ID" value="NZ_JAAVTK010000006.1"/>
</dbReference>
<dbReference type="Proteomes" id="UP000717634">
    <property type="component" value="Unassembled WGS sequence"/>
</dbReference>
<protein>
    <submittedName>
        <fullName evidence="1">Uncharacterized protein</fullName>
    </submittedName>
</protein>
<sequence length="149" mass="16764">MDKKDSQISFSFKGIKVEQFALLEESYGPKKEEVKLGTELQFKVEQSNKQIGVFASFEFSQAKNAFLKIVISCHFKIQEKSWNSLSNLEEQKIIIPKGFLIHLAMLTVGTSRGVLFAKTEGTVFSKFIIPTVDVTKMILEDVVINVVAV</sequence>
<accession>A0ABX1HL73</accession>
<gene>
    <name evidence="1" type="ORF">HBN54_002290</name>
</gene>
<keyword evidence="2" id="KW-1185">Reference proteome</keyword>